<feature type="non-terminal residue" evidence="7">
    <location>
        <position position="1"/>
    </location>
</feature>
<comment type="subcellular location">
    <subcellularLocation>
        <location evidence="1">Nucleus</location>
        <location evidence="1">Nucleolus</location>
    </subcellularLocation>
</comment>
<keyword evidence="1" id="KW-0539">Nucleus</keyword>
<dbReference type="AlphaFoldDB" id="A0A8H8A2I5"/>
<keyword evidence="1" id="KW-0687">Ribonucleoprotein</keyword>
<evidence type="ECO:0000256" key="1">
    <source>
        <dbReference type="RuleBase" id="RU364032"/>
    </source>
</evidence>
<comment type="caution">
    <text evidence="7">The sequence shown here is derived from an EMBL/GenBank/DDBJ whole genome shotgun (WGS) entry which is preliminary data.</text>
</comment>
<keyword evidence="1" id="KW-0698">rRNA processing</keyword>
<dbReference type="Pfam" id="PF17406">
    <property type="entry name" value="Nrap_D5"/>
    <property type="match status" value="1"/>
</dbReference>
<dbReference type="PANTHER" id="PTHR17972:SF0">
    <property type="entry name" value="NUCLEOLAR PROTEIN 6"/>
    <property type="match status" value="1"/>
</dbReference>
<organism evidence="7 8">
    <name type="scientific">Olpidium bornovanus</name>
    <dbReference type="NCBI Taxonomy" id="278681"/>
    <lineage>
        <taxon>Eukaryota</taxon>
        <taxon>Fungi</taxon>
        <taxon>Fungi incertae sedis</taxon>
        <taxon>Olpidiomycota</taxon>
        <taxon>Olpidiomycotina</taxon>
        <taxon>Olpidiomycetes</taxon>
        <taxon>Olpidiales</taxon>
        <taxon>Olpidiaceae</taxon>
        <taxon>Olpidium</taxon>
    </lineage>
</organism>
<dbReference type="OrthoDB" id="10251401at2759"/>
<dbReference type="InterPro" id="IPR035371">
    <property type="entry name" value="Nrap_D6"/>
</dbReference>
<feature type="domain" description="Nrap protein" evidence="6">
    <location>
        <begin position="688"/>
        <end position="784"/>
    </location>
</feature>
<keyword evidence="1" id="KW-0694">RNA-binding</keyword>
<dbReference type="Pfam" id="PF17407">
    <property type="entry name" value="Nrap_D6"/>
    <property type="match status" value="1"/>
</dbReference>
<dbReference type="EMBL" id="JAEFCI010000207">
    <property type="protein sequence ID" value="KAG5463706.1"/>
    <property type="molecule type" value="Genomic_DNA"/>
</dbReference>
<accession>A0A8H8A2I5</accession>
<dbReference type="Proteomes" id="UP000673691">
    <property type="component" value="Unassembled WGS sequence"/>
</dbReference>
<evidence type="ECO:0000259" key="6">
    <source>
        <dbReference type="Pfam" id="PF17407"/>
    </source>
</evidence>
<feature type="domain" description="Nrap protein" evidence="5">
    <location>
        <begin position="465"/>
        <end position="641"/>
    </location>
</feature>
<keyword evidence="1" id="KW-0690">Ribosome biogenesis</keyword>
<feature type="domain" description="Nrap protein" evidence="3">
    <location>
        <begin position="115"/>
        <end position="236"/>
    </location>
</feature>
<evidence type="ECO:0000256" key="2">
    <source>
        <dbReference type="SAM" id="MobiDB-lite"/>
    </source>
</evidence>
<dbReference type="PANTHER" id="PTHR17972">
    <property type="entry name" value="NUCLEOLAR RNA-ASSOCIATED PROTEIN"/>
    <property type="match status" value="1"/>
</dbReference>
<keyword evidence="8" id="KW-1185">Reference proteome</keyword>
<dbReference type="GO" id="GO:0006364">
    <property type="term" value="P:rRNA processing"/>
    <property type="evidence" value="ECO:0007669"/>
    <property type="project" value="UniProtKB-KW"/>
</dbReference>
<dbReference type="InterPro" id="IPR005554">
    <property type="entry name" value="NOL6/Upt22"/>
</dbReference>
<evidence type="ECO:0000259" key="3">
    <source>
        <dbReference type="Pfam" id="PF17404"/>
    </source>
</evidence>
<dbReference type="GO" id="GO:0034456">
    <property type="term" value="C:UTP-C complex"/>
    <property type="evidence" value="ECO:0007669"/>
    <property type="project" value="TreeGrafter"/>
</dbReference>
<feature type="compositionally biased region" description="Gly residues" evidence="2">
    <location>
        <begin position="729"/>
        <end position="744"/>
    </location>
</feature>
<dbReference type="Pfam" id="PF17404">
    <property type="entry name" value="Nrap_D3"/>
    <property type="match status" value="1"/>
</dbReference>
<dbReference type="GO" id="GO:0032040">
    <property type="term" value="C:small-subunit processome"/>
    <property type="evidence" value="ECO:0007669"/>
    <property type="project" value="TreeGrafter"/>
</dbReference>
<name>A0A8H8A2I5_9FUNG</name>
<sequence>PVFVGGAPQPPGDFSGEAFSANHDVVVVDNTGRLNIAAWMSKSDMAEVGILRVVFSTLRVLYTSTRWGCLQHEAKLAMKFLDETAADRFAALFLYRVDRPELKFDNVLRYETGRAVKFIPDLLVRGLRDRVPLVTARLERTPSWRLQDARPQNKRAELLVGLLLNPDHAPRLVDHGPPAEDAKACEDFRRLWGNKSELRRFQNGQIGESVVWACGDAEKRLMIPTRAALYLLQRHVFIEPQSVECWAGSALVNLLRPAARVPRAARIESSELVAAGFKTVMKSFDAFAKMIRGFDGLPFAVSAVTPASSALRYSSLFVPRPRDVSEWSSVPSTCQFIEPIEIIVQLEGNTRWPDDLAAIRQTKLGFYIKFAELFEKAFPGSVRTAVAAAHGDEEGYLDVAGGSGFVFRVRIQQEREAFLMEREIKDSTTPAGRKTGLQRLLHGYRRRYEHVPTHTNLLQALCQHHPSLSGSIRLAKRWLAAHCVLGEPHVSEELAELLTARPFTDPAPHTIPASPQAGFARFLYHLAEWDWKAEPASVDLEHAEGCSSSCGGAWTEALRAEADEKFAALRAEEETAARASGTATRRTRTWIVQTPRDTAGTAWTAPAPVVARRIRTLAKAAVKLLRESIVSGCERNIVNLFGHPTDAYDVLLCLDEEKLTRRYEAVSPTASLLRSKRSSELRAGKEEDRYGGSTVFVLWDPSVREPRPWKANLAFSTRTVGGSDDDDGCGGGDTGESGAKGGGKVTSAKEKKKKKKIPVPHAAANLDAIVSEMTRIGGGLVREVLSQS</sequence>
<dbReference type="Gene3D" id="3.30.70.3030">
    <property type="match status" value="1"/>
</dbReference>
<dbReference type="InterPro" id="IPR035370">
    <property type="entry name" value="Nrap_D5"/>
</dbReference>
<dbReference type="GO" id="GO:0006409">
    <property type="term" value="P:tRNA export from nucleus"/>
    <property type="evidence" value="ECO:0007669"/>
    <property type="project" value="TreeGrafter"/>
</dbReference>
<evidence type="ECO:0000313" key="7">
    <source>
        <dbReference type="EMBL" id="KAG5463706.1"/>
    </source>
</evidence>
<protein>
    <recommendedName>
        <fullName evidence="1">U3 small nucleolar RNA-associated protein 22</fullName>
    </recommendedName>
</protein>
<dbReference type="Pfam" id="PF17405">
    <property type="entry name" value="Nrap_D4"/>
    <property type="match status" value="1"/>
</dbReference>
<evidence type="ECO:0000313" key="8">
    <source>
        <dbReference type="Proteomes" id="UP000673691"/>
    </source>
</evidence>
<comment type="similarity">
    <text evidence="1">Belongs to the NRAP family.</text>
</comment>
<evidence type="ECO:0000259" key="5">
    <source>
        <dbReference type="Pfam" id="PF17406"/>
    </source>
</evidence>
<proteinExistence type="inferred from homology"/>
<dbReference type="InterPro" id="IPR035369">
    <property type="entry name" value="Nrap_D4"/>
</dbReference>
<dbReference type="InterPro" id="IPR035368">
    <property type="entry name" value="Nrap_D3"/>
</dbReference>
<evidence type="ECO:0000259" key="4">
    <source>
        <dbReference type="Pfam" id="PF17405"/>
    </source>
</evidence>
<reference evidence="7 8" key="1">
    <citation type="journal article" name="Sci. Rep.">
        <title>Genome-scale phylogenetic analyses confirm Olpidium as the closest living zoosporic fungus to the non-flagellated, terrestrial fungi.</title>
        <authorList>
            <person name="Chang Y."/>
            <person name="Rochon D."/>
            <person name="Sekimoto S."/>
            <person name="Wang Y."/>
            <person name="Chovatia M."/>
            <person name="Sandor L."/>
            <person name="Salamov A."/>
            <person name="Grigoriev I.V."/>
            <person name="Stajich J.E."/>
            <person name="Spatafora J.W."/>
        </authorList>
    </citation>
    <scope>NUCLEOTIDE SEQUENCE [LARGE SCALE GENOMIC DNA]</scope>
    <source>
        <strain evidence="7">S191</strain>
    </source>
</reference>
<dbReference type="GO" id="GO:0003723">
    <property type="term" value="F:RNA binding"/>
    <property type="evidence" value="ECO:0007669"/>
    <property type="project" value="UniProtKB-KW"/>
</dbReference>
<dbReference type="GO" id="GO:0032545">
    <property type="term" value="C:CURI complex"/>
    <property type="evidence" value="ECO:0007669"/>
    <property type="project" value="TreeGrafter"/>
</dbReference>
<gene>
    <name evidence="7" type="ORF">BJ554DRAFT_4712</name>
</gene>
<feature type="region of interest" description="Disordered" evidence="2">
    <location>
        <begin position="721"/>
        <end position="758"/>
    </location>
</feature>
<feature type="domain" description="Nrap protein" evidence="4">
    <location>
        <begin position="265"/>
        <end position="463"/>
    </location>
</feature>